<gene>
    <name evidence="2" type="ORF">D1O30_20830</name>
</gene>
<name>A0A3M9XIL7_9HYPH</name>
<evidence type="ECO:0000256" key="1">
    <source>
        <dbReference type="SAM" id="MobiDB-lite"/>
    </source>
</evidence>
<protein>
    <submittedName>
        <fullName evidence="2">Uncharacterized protein</fullName>
    </submittedName>
</protein>
<evidence type="ECO:0000313" key="2">
    <source>
        <dbReference type="EMBL" id="RNJ47907.1"/>
    </source>
</evidence>
<accession>A0A3M9XIL7</accession>
<comment type="caution">
    <text evidence="2">The sequence shown here is derived from an EMBL/GenBank/DDBJ whole genome shotgun (WGS) entry which is preliminary data.</text>
</comment>
<keyword evidence="3" id="KW-1185">Reference proteome</keyword>
<evidence type="ECO:0000313" key="3">
    <source>
        <dbReference type="Proteomes" id="UP000268623"/>
    </source>
</evidence>
<sequence>MNSKRWFAELHGPAVCEDPNSLRLFSSLSLVNARLRLHGVSSYGRSRRPKPRGRDNFPLGA</sequence>
<proteinExistence type="predicted"/>
<dbReference type="Proteomes" id="UP000268623">
    <property type="component" value="Unassembled WGS sequence"/>
</dbReference>
<feature type="region of interest" description="Disordered" evidence="1">
    <location>
        <begin position="41"/>
        <end position="61"/>
    </location>
</feature>
<reference evidence="2 3" key="1">
    <citation type="submission" date="2018-08" db="EMBL/GenBank/DDBJ databases">
        <title>Genome sequence of Methylocystis hirsuta CSC1, a methanotroph able to accumulate PHAs.</title>
        <authorList>
            <person name="Bordel S."/>
            <person name="Rodriguez E."/>
            <person name="Gancedo J."/>
            <person name="Munoz R."/>
        </authorList>
    </citation>
    <scope>NUCLEOTIDE SEQUENCE [LARGE SCALE GENOMIC DNA]</scope>
    <source>
        <strain evidence="2 3">CSC1</strain>
    </source>
</reference>
<organism evidence="2 3">
    <name type="scientific">Methylocystis hirsuta</name>
    <dbReference type="NCBI Taxonomy" id="369798"/>
    <lineage>
        <taxon>Bacteria</taxon>
        <taxon>Pseudomonadati</taxon>
        <taxon>Pseudomonadota</taxon>
        <taxon>Alphaproteobacteria</taxon>
        <taxon>Hyphomicrobiales</taxon>
        <taxon>Methylocystaceae</taxon>
        <taxon>Methylocystis</taxon>
    </lineage>
</organism>
<dbReference type="EMBL" id="QWDD01000004">
    <property type="protein sequence ID" value="RNJ47907.1"/>
    <property type="molecule type" value="Genomic_DNA"/>
</dbReference>
<dbReference type="AlphaFoldDB" id="A0A3M9XIL7"/>